<protein>
    <submittedName>
        <fullName evidence="1">Uncharacterized protein</fullName>
    </submittedName>
</protein>
<evidence type="ECO:0000313" key="2">
    <source>
        <dbReference type="Proteomes" id="UP000023541"/>
    </source>
</evidence>
<dbReference type="Proteomes" id="UP000023541">
    <property type="component" value="Unassembled WGS sequence"/>
</dbReference>
<accession>A0A023BUH7</accession>
<keyword evidence="2" id="KW-1185">Reference proteome</keyword>
<dbReference type="eggNOG" id="ENOG5033A5K">
    <property type="taxonomic scope" value="Bacteria"/>
</dbReference>
<dbReference type="AlphaFoldDB" id="A0A023BUH7"/>
<organism evidence="1 2">
    <name type="scientific">Aquimarina atlantica</name>
    <dbReference type="NCBI Taxonomy" id="1317122"/>
    <lineage>
        <taxon>Bacteria</taxon>
        <taxon>Pseudomonadati</taxon>
        <taxon>Bacteroidota</taxon>
        <taxon>Flavobacteriia</taxon>
        <taxon>Flavobacteriales</taxon>
        <taxon>Flavobacteriaceae</taxon>
        <taxon>Aquimarina</taxon>
    </lineage>
</organism>
<reference evidence="1 2" key="1">
    <citation type="submission" date="2014-04" db="EMBL/GenBank/DDBJ databases">
        <title>Aquimarina sp. 22II-S11-z7 Genome Sequencing.</title>
        <authorList>
            <person name="Lai Q."/>
        </authorList>
    </citation>
    <scope>NUCLEOTIDE SEQUENCE [LARGE SCALE GENOMIC DNA]</scope>
    <source>
        <strain evidence="1 2">22II-S11-z7</strain>
    </source>
</reference>
<dbReference type="EMBL" id="AQRA01000005">
    <property type="protein sequence ID" value="EZH73656.1"/>
    <property type="molecule type" value="Genomic_DNA"/>
</dbReference>
<comment type="caution">
    <text evidence="1">The sequence shown here is derived from an EMBL/GenBank/DDBJ whole genome shotgun (WGS) entry which is preliminary data.</text>
</comment>
<gene>
    <name evidence="1" type="ORF">ATO12_17115</name>
</gene>
<sequence length="77" mass="9263">MANLEFTPFLPQENVPERFSEFRKLASSNKELQDVKGEIVFNYVSQYKQFDIEKNTTNISYKRLREIFDNEHLNFII</sequence>
<evidence type="ECO:0000313" key="1">
    <source>
        <dbReference type="EMBL" id="EZH73656.1"/>
    </source>
</evidence>
<proteinExistence type="predicted"/>
<dbReference type="OrthoDB" id="1447997at2"/>
<dbReference type="RefSeq" id="WP_034242399.1">
    <property type="nucleotide sequence ID" value="NZ_AQRA01000005.1"/>
</dbReference>
<dbReference type="STRING" id="1317122.ATO12_17115"/>
<name>A0A023BUH7_9FLAO</name>